<dbReference type="Pfam" id="PF00300">
    <property type="entry name" value="His_Phos_1"/>
    <property type="match status" value="1"/>
</dbReference>
<dbReference type="EC" id="3.1.3.3" evidence="4"/>
<dbReference type="InterPro" id="IPR051695">
    <property type="entry name" value="Phosphoglycerate_Mutase"/>
</dbReference>
<dbReference type="GO" id="GO:0043456">
    <property type="term" value="P:regulation of pentose-phosphate shunt"/>
    <property type="evidence" value="ECO:0007669"/>
    <property type="project" value="TreeGrafter"/>
</dbReference>
<reference evidence="5" key="1">
    <citation type="submission" date="2017-02" db="EMBL/GenBank/DDBJ databases">
        <title>Comparative genomics and description of representatives of a novel lineage of planctomycetes thriving in anoxic sediments.</title>
        <authorList>
            <person name="Spring S."/>
            <person name="Bunk B."/>
            <person name="Sproer C."/>
            <person name="Klenk H.-P."/>
        </authorList>
    </citation>
    <scope>NUCLEOTIDE SEQUENCE [LARGE SCALE GENOMIC DNA]</scope>
    <source>
        <strain evidence="5">L21-RPul-D3</strain>
    </source>
</reference>
<dbReference type="AlphaFoldDB" id="A0A1Q2HQZ8"/>
<evidence type="ECO:0000256" key="1">
    <source>
        <dbReference type="ARBA" id="ARBA00022801"/>
    </source>
</evidence>
<sequence length="186" mass="21259">MKHTLILIRHGQVHEKYQGICYGASDIELSELGQKQSTKVAEQVGKYLIDAIYHSDLKRTSFMAKLLATKSNAKIITDIRLRERNFGTWELKKWDSIYAENGNQINGLFENPESFAPPNGETTYAFRNRIMSWYEDIPEEGIFAVIAHGGTIAALLGTLKKLPVKQWLDLIPEYGKYVIYNNCMEI</sequence>
<proteinExistence type="predicted"/>
<evidence type="ECO:0000256" key="3">
    <source>
        <dbReference type="PIRSR" id="PIRSR613078-2"/>
    </source>
</evidence>
<dbReference type="SMART" id="SM00855">
    <property type="entry name" value="PGAM"/>
    <property type="match status" value="1"/>
</dbReference>
<feature type="binding site" evidence="3">
    <location>
        <position position="59"/>
    </location>
    <ligand>
        <name>substrate</name>
    </ligand>
</feature>
<dbReference type="SUPFAM" id="SSF53254">
    <property type="entry name" value="Phosphoglycerate mutase-like"/>
    <property type="match status" value="1"/>
</dbReference>
<feature type="active site" description="Tele-phosphohistidine intermediate" evidence="2">
    <location>
        <position position="10"/>
    </location>
</feature>
<dbReference type="PANTHER" id="PTHR46517:SF1">
    <property type="entry name" value="FRUCTOSE-2,6-BISPHOSPHATASE TIGAR"/>
    <property type="match status" value="1"/>
</dbReference>
<dbReference type="Gene3D" id="3.40.50.1240">
    <property type="entry name" value="Phosphoglycerate mutase-like"/>
    <property type="match status" value="1"/>
</dbReference>
<name>A0A1Q2HQZ8_9BACT</name>
<evidence type="ECO:0000256" key="2">
    <source>
        <dbReference type="PIRSR" id="PIRSR613078-1"/>
    </source>
</evidence>
<dbReference type="STRING" id="1940790.L21SP3_01697"/>
<protein>
    <submittedName>
        <fullName evidence="4">Phosphoserine phosphatase 2</fullName>
        <ecNumber evidence="4">3.1.3.3</ecNumber>
    </submittedName>
</protein>
<feature type="active site" description="Proton donor/acceptor" evidence="2">
    <location>
        <position position="83"/>
    </location>
</feature>
<accession>A0A1Q2HQZ8</accession>
<keyword evidence="5" id="KW-1185">Reference proteome</keyword>
<keyword evidence="1 4" id="KW-0378">Hydrolase</keyword>
<evidence type="ECO:0000313" key="4">
    <source>
        <dbReference type="EMBL" id="AQQ09877.1"/>
    </source>
</evidence>
<dbReference type="RefSeq" id="WP_161488158.1">
    <property type="nucleotide sequence ID" value="NZ_CP019633.1"/>
</dbReference>
<dbReference type="GO" id="GO:0004331">
    <property type="term" value="F:fructose-2,6-bisphosphate 2-phosphatase activity"/>
    <property type="evidence" value="ECO:0007669"/>
    <property type="project" value="TreeGrafter"/>
</dbReference>
<dbReference type="GO" id="GO:0045820">
    <property type="term" value="P:negative regulation of glycolytic process"/>
    <property type="evidence" value="ECO:0007669"/>
    <property type="project" value="TreeGrafter"/>
</dbReference>
<dbReference type="EMBL" id="CP019633">
    <property type="protein sequence ID" value="AQQ09877.1"/>
    <property type="molecule type" value="Genomic_DNA"/>
</dbReference>
<dbReference type="Proteomes" id="UP000188273">
    <property type="component" value="Chromosome"/>
</dbReference>
<dbReference type="PANTHER" id="PTHR46517">
    <property type="entry name" value="FRUCTOSE-2,6-BISPHOSPHATASE TIGAR"/>
    <property type="match status" value="1"/>
</dbReference>
<dbReference type="InterPro" id="IPR013078">
    <property type="entry name" value="His_Pase_superF_clade-1"/>
</dbReference>
<dbReference type="CDD" id="cd07067">
    <property type="entry name" value="HP_PGM_like"/>
    <property type="match status" value="1"/>
</dbReference>
<dbReference type="OrthoDB" id="9781415at2"/>
<dbReference type="KEGG" id="pbu:L21SP3_01697"/>
<dbReference type="GO" id="GO:0005829">
    <property type="term" value="C:cytosol"/>
    <property type="evidence" value="ECO:0007669"/>
    <property type="project" value="TreeGrafter"/>
</dbReference>
<dbReference type="InterPro" id="IPR029033">
    <property type="entry name" value="His_PPase_superfam"/>
</dbReference>
<organism evidence="4 5">
    <name type="scientific">Sedimentisphaera cyanobacteriorum</name>
    <dbReference type="NCBI Taxonomy" id="1940790"/>
    <lineage>
        <taxon>Bacteria</taxon>
        <taxon>Pseudomonadati</taxon>
        <taxon>Planctomycetota</taxon>
        <taxon>Phycisphaerae</taxon>
        <taxon>Sedimentisphaerales</taxon>
        <taxon>Sedimentisphaeraceae</taxon>
        <taxon>Sedimentisphaera</taxon>
    </lineage>
</organism>
<gene>
    <name evidence="4" type="primary">pspB</name>
    <name evidence="4" type="ORF">L21SP3_01697</name>
</gene>
<evidence type="ECO:0000313" key="5">
    <source>
        <dbReference type="Proteomes" id="UP000188273"/>
    </source>
</evidence>